<dbReference type="AlphaFoldDB" id="A0A1N6RY56"/>
<feature type="transmembrane region" description="Helical" evidence="1">
    <location>
        <begin position="355"/>
        <end position="374"/>
    </location>
</feature>
<name>A0A1N6RY56_9MICO</name>
<reference evidence="3" key="1">
    <citation type="submission" date="2017-01" db="EMBL/GenBank/DDBJ databases">
        <authorList>
            <person name="Varghese N."/>
            <person name="Submissions S."/>
        </authorList>
    </citation>
    <scope>NUCLEOTIDE SEQUENCE [LARGE SCALE GENOMIC DNA]</scope>
    <source>
        <strain evidence="3">3bp</strain>
    </source>
</reference>
<protein>
    <recommendedName>
        <fullName evidence="4">Membrane protein involved in the export of O-antigen and teichoic acid</fullName>
    </recommendedName>
</protein>
<evidence type="ECO:0000256" key="1">
    <source>
        <dbReference type="SAM" id="Phobius"/>
    </source>
</evidence>
<dbReference type="RefSeq" id="WP_143311122.1">
    <property type="nucleotide sequence ID" value="NZ_FTMI01000003.1"/>
</dbReference>
<dbReference type="Proteomes" id="UP000186235">
    <property type="component" value="Unassembled WGS sequence"/>
</dbReference>
<feature type="transmembrane region" description="Helical" evidence="1">
    <location>
        <begin position="380"/>
        <end position="400"/>
    </location>
</feature>
<feature type="transmembrane region" description="Helical" evidence="1">
    <location>
        <begin position="49"/>
        <end position="66"/>
    </location>
</feature>
<proteinExistence type="predicted"/>
<keyword evidence="1" id="KW-0812">Transmembrane</keyword>
<feature type="transmembrane region" description="Helical" evidence="1">
    <location>
        <begin position="171"/>
        <end position="192"/>
    </location>
</feature>
<evidence type="ECO:0008006" key="4">
    <source>
        <dbReference type="Google" id="ProtNLM"/>
    </source>
</evidence>
<feature type="transmembrane region" description="Helical" evidence="1">
    <location>
        <begin position="87"/>
        <end position="105"/>
    </location>
</feature>
<feature type="transmembrane region" description="Helical" evidence="1">
    <location>
        <begin position="319"/>
        <end position="343"/>
    </location>
</feature>
<accession>A0A1N6RY56</accession>
<keyword evidence="1" id="KW-1133">Transmembrane helix</keyword>
<gene>
    <name evidence="2" type="ORF">SAMN05518682_2181</name>
</gene>
<evidence type="ECO:0000313" key="3">
    <source>
        <dbReference type="Proteomes" id="UP000186235"/>
    </source>
</evidence>
<feature type="transmembrane region" description="Helical" evidence="1">
    <location>
        <begin position="247"/>
        <end position="264"/>
    </location>
</feature>
<organism evidence="2 3">
    <name type="scientific">Cellulosimicrobium aquatile</name>
    <dbReference type="NCBI Taxonomy" id="1612203"/>
    <lineage>
        <taxon>Bacteria</taxon>
        <taxon>Bacillati</taxon>
        <taxon>Actinomycetota</taxon>
        <taxon>Actinomycetes</taxon>
        <taxon>Micrococcales</taxon>
        <taxon>Promicromonosporaceae</taxon>
        <taxon>Cellulosimicrobium</taxon>
    </lineage>
</organism>
<sequence>MTPPDVLRRSLAAPATALTRPLVLSQAAASAAGAFVVLLGAWHMEPAEFASFSLALLVLNVGTGLVRSGLFQPALIERRTDPHAVVPARYVVVAAGAVAVLVAAADLAVTALGAGGAVALGSLSVAPVVQDWLRFRCIGQGRNGAVALSDGVRLLLVPAVLLVSGSSQPLVAFYAVWCAAYAVATVPLALAARRVDRYSRYAGYGARARSQAYEFLVAQLATTVPLLVLGALSVSASIGAFRLSQTLYGPVNVLFAAVALNLLSDAVGTADRPDDATLVRRARRLGLLSAGGATVLGVALVVVAAAGAVHPSGIERGELAVALAAVGCFAACGGLVGPHLVVMRIFKAQSVVTRARMGMVAVTWCGFVVGYLAGGPFSSLALGFVLGGAGYVAFFLPAAVRTYRGVAV</sequence>
<dbReference type="EMBL" id="FTMI01000003">
    <property type="protein sequence ID" value="SIQ33790.1"/>
    <property type="molecule type" value="Genomic_DNA"/>
</dbReference>
<feature type="transmembrane region" description="Helical" evidence="1">
    <location>
        <begin position="21"/>
        <end position="43"/>
    </location>
</feature>
<keyword evidence="1" id="KW-0472">Membrane</keyword>
<evidence type="ECO:0000313" key="2">
    <source>
        <dbReference type="EMBL" id="SIQ33790.1"/>
    </source>
</evidence>
<keyword evidence="3" id="KW-1185">Reference proteome</keyword>
<feature type="transmembrane region" description="Helical" evidence="1">
    <location>
        <begin position="213"/>
        <end position="241"/>
    </location>
</feature>
<feature type="transmembrane region" description="Helical" evidence="1">
    <location>
        <begin position="285"/>
        <end position="307"/>
    </location>
</feature>